<keyword evidence="3" id="KW-1185">Reference proteome</keyword>
<protein>
    <submittedName>
        <fullName evidence="2">Uncharacterized protein</fullName>
    </submittedName>
</protein>
<dbReference type="EMBL" id="JACGCI010000114">
    <property type="protein sequence ID" value="KAF6744793.1"/>
    <property type="molecule type" value="Genomic_DNA"/>
</dbReference>
<feature type="region of interest" description="Disordered" evidence="1">
    <location>
        <begin position="194"/>
        <end position="226"/>
    </location>
</feature>
<reference evidence="2 3" key="1">
    <citation type="submission" date="2020-07" db="EMBL/GenBank/DDBJ databases">
        <title>Comparative genomics of pyrophilous fungi reveals a link between fire events and developmental genes.</title>
        <authorList>
            <consortium name="DOE Joint Genome Institute"/>
            <person name="Steindorff A.S."/>
            <person name="Carver A."/>
            <person name="Calhoun S."/>
            <person name="Stillman K."/>
            <person name="Liu H."/>
            <person name="Lipzen A."/>
            <person name="Pangilinan J."/>
            <person name="Labutti K."/>
            <person name="Bruns T.D."/>
            <person name="Grigoriev I.V."/>
        </authorList>
    </citation>
    <scope>NUCLEOTIDE SEQUENCE [LARGE SCALE GENOMIC DNA]</scope>
    <source>
        <strain evidence="2 3">CBS 144469</strain>
    </source>
</reference>
<proteinExistence type="predicted"/>
<dbReference type="Proteomes" id="UP000521943">
    <property type="component" value="Unassembled WGS sequence"/>
</dbReference>
<gene>
    <name evidence="2" type="ORF">DFP72DRAFT_857096</name>
</gene>
<feature type="compositionally biased region" description="Basic and acidic residues" evidence="1">
    <location>
        <begin position="138"/>
        <end position="158"/>
    </location>
</feature>
<name>A0A8H6HD73_9AGAR</name>
<evidence type="ECO:0000313" key="2">
    <source>
        <dbReference type="EMBL" id="KAF6744793.1"/>
    </source>
</evidence>
<comment type="caution">
    <text evidence="2">The sequence shown here is derived from an EMBL/GenBank/DDBJ whole genome shotgun (WGS) entry which is preliminary data.</text>
</comment>
<sequence length="239" mass="26962">MCMASSGSLAGWYNEKGETYRCEKEKKWGYEIRCLDLNGKQAAHEIENDGGPITLSMEDSSKIAATYRSDLMLDTHSSSDCHLLEPFQDPGTISSTDEGNEQSMWERQKLRNTYTLTPPRLRHYAARPKQVSGVEYDSEQHVKKNNDVRPRGREHGEVSELGPPLKETKTYILESSKMERSASWMYSSGGRTTYGLGSRSTERSASGITRRQNDQKSQCALQGGQPRTNWMELISLGHD</sequence>
<accession>A0A8H6HD73</accession>
<feature type="compositionally biased region" description="Polar residues" evidence="1">
    <location>
        <begin position="203"/>
        <end position="226"/>
    </location>
</feature>
<evidence type="ECO:0000256" key="1">
    <source>
        <dbReference type="SAM" id="MobiDB-lite"/>
    </source>
</evidence>
<organism evidence="2 3">
    <name type="scientific">Ephemerocybe angulata</name>
    <dbReference type="NCBI Taxonomy" id="980116"/>
    <lineage>
        <taxon>Eukaryota</taxon>
        <taxon>Fungi</taxon>
        <taxon>Dikarya</taxon>
        <taxon>Basidiomycota</taxon>
        <taxon>Agaricomycotina</taxon>
        <taxon>Agaricomycetes</taxon>
        <taxon>Agaricomycetidae</taxon>
        <taxon>Agaricales</taxon>
        <taxon>Agaricineae</taxon>
        <taxon>Psathyrellaceae</taxon>
        <taxon>Ephemerocybe</taxon>
    </lineage>
</organism>
<feature type="region of interest" description="Disordered" evidence="1">
    <location>
        <begin position="131"/>
        <end position="162"/>
    </location>
</feature>
<dbReference type="AlphaFoldDB" id="A0A8H6HD73"/>
<evidence type="ECO:0000313" key="3">
    <source>
        <dbReference type="Proteomes" id="UP000521943"/>
    </source>
</evidence>